<keyword evidence="5" id="KW-0813">Transport</keyword>
<keyword evidence="8" id="KW-0249">Electron transport</keyword>
<dbReference type="InterPro" id="IPR037099">
    <property type="entry name" value="Fum_R/Succ_DH_flav-like_C_sf"/>
</dbReference>
<evidence type="ECO:0000256" key="4">
    <source>
        <dbReference type="ARBA" id="ARBA00012792"/>
    </source>
</evidence>
<feature type="binding site" evidence="13">
    <location>
        <position position="347"/>
    </location>
    <ligand>
        <name>substrate</name>
    </ligand>
</feature>
<feature type="binding site" evidence="13">
    <location>
        <position position="370"/>
    </location>
    <ligand>
        <name>FAD</name>
        <dbReference type="ChEBI" id="CHEBI:57692"/>
    </ligand>
</feature>
<dbReference type="NCBIfam" id="TIGR01812">
    <property type="entry name" value="sdhA_frdA_Gneg"/>
    <property type="match status" value="1"/>
</dbReference>
<dbReference type="Gene3D" id="3.90.700.10">
    <property type="entry name" value="Succinate dehydrogenase/fumarate reductase flavoprotein, catalytic domain"/>
    <property type="match status" value="1"/>
</dbReference>
<dbReference type="FunFam" id="3.90.700.10:FF:000003">
    <property type="entry name" value="Fumarate reductase flavoprotein subunit"/>
    <property type="match status" value="1"/>
</dbReference>
<organism evidence="16 17">
    <name type="scientific">Geobacter hydrogenophilus</name>
    <dbReference type="NCBI Taxonomy" id="40983"/>
    <lineage>
        <taxon>Bacteria</taxon>
        <taxon>Pseudomonadati</taxon>
        <taxon>Thermodesulfobacteriota</taxon>
        <taxon>Desulfuromonadia</taxon>
        <taxon>Geobacterales</taxon>
        <taxon>Geobacteraceae</taxon>
        <taxon>Geobacter</taxon>
    </lineage>
</organism>
<keyword evidence="7 13" id="KW-0274">FAD</keyword>
<evidence type="ECO:0000256" key="6">
    <source>
        <dbReference type="ARBA" id="ARBA00022630"/>
    </source>
</evidence>
<dbReference type="InterPro" id="IPR003952">
    <property type="entry name" value="FRD_SDH_FAD_BS"/>
</dbReference>
<dbReference type="GO" id="GO:0050660">
    <property type="term" value="F:flavin adenine dinucleotide binding"/>
    <property type="evidence" value="ECO:0007669"/>
    <property type="project" value="InterPro"/>
</dbReference>
<dbReference type="EMBL" id="BSDS01000001">
    <property type="protein sequence ID" value="GLI38350.1"/>
    <property type="molecule type" value="Genomic_DNA"/>
</dbReference>
<name>A0A9W6G0T1_9BACT</name>
<dbReference type="GO" id="GO:0009061">
    <property type="term" value="P:anaerobic respiration"/>
    <property type="evidence" value="ECO:0007669"/>
    <property type="project" value="TreeGrafter"/>
</dbReference>
<dbReference type="SUPFAM" id="SSF46977">
    <property type="entry name" value="Succinate dehydrogenase/fumarate reductase flavoprotein C-terminal domain"/>
    <property type="match status" value="1"/>
</dbReference>
<feature type="domain" description="Fumarate reductase/succinate dehydrogenase flavoprotein-like C-terminal" evidence="15">
    <location>
        <begin position="441"/>
        <end position="567"/>
    </location>
</feature>
<evidence type="ECO:0000313" key="16">
    <source>
        <dbReference type="EMBL" id="GLI38350.1"/>
    </source>
</evidence>
<dbReference type="InterPro" id="IPR003953">
    <property type="entry name" value="FAD-dep_OxRdtase_2_FAD-bd"/>
</dbReference>
<evidence type="ECO:0000256" key="8">
    <source>
        <dbReference type="ARBA" id="ARBA00022982"/>
    </source>
</evidence>
<dbReference type="RefSeq" id="WP_214186537.1">
    <property type="nucleotide sequence ID" value="NZ_BSDS01000001.1"/>
</dbReference>
<evidence type="ECO:0000259" key="15">
    <source>
        <dbReference type="Pfam" id="PF02910"/>
    </source>
</evidence>
<feature type="binding site" evidence="13">
    <location>
        <position position="235"/>
    </location>
    <ligand>
        <name>substrate</name>
    </ligand>
</feature>
<comment type="caution">
    <text evidence="16">The sequence shown here is derived from an EMBL/GenBank/DDBJ whole genome shotgun (WGS) entry which is preliminary data.</text>
</comment>
<evidence type="ECO:0000256" key="1">
    <source>
        <dbReference type="ARBA" id="ARBA00001974"/>
    </source>
</evidence>
<feature type="binding site" evidence="13">
    <location>
        <position position="247"/>
    </location>
    <ligand>
        <name>substrate</name>
    </ligand>
</feature>
<evidence type="ECO:0000313" key="17">
    <source>
        <dbReference type="Proteomes" id="UP001144352"/>
    </source>
</evidence>
<evidence type="ECO:0000256" key="9">
    <source>
        <dbReference type="ARBA" id="ARBA00023002"/>
    </source>
</evidence>
<evidence type="ECO:0000256" key="2">
    <source>
        <dbReference type="ARBA" id="ARBA00004515"/>
    </source>
</evidence>
<dbReference type="SUPFAM" id="SSF56425">
    <property type="entry name" value="Succinate dehydrogenase/fumarate reductase flavoprotein, catalytic domain"/>
    <property type="match status" value="1"/>
</dbReference>
<comment type="catalytic activity">
    <reaction evidence="11">
        <text>a quinone + succinate = fumarate + a quinol</text>
        <dbReference type="Rhea" id="RHEA:40523"/>
        <dbReference type="ChEBI" id="CHEBI:24646"/>
        <dbReference type="ChEBI" id="CHEBI:29806"/>
        <dbReference type="ChEBI" id="CHEBI:30031"/>
        <dbReference type="ChEBI" id="CHEBI:132124"/>
        <dbReference type="EC" id="1.3.5.1"/>
    </reaction>
</comment>
<dbReference type="Pfam" id="PF02910">
    <property type="entry name" value="Succ_DH_flav_C"/>
    <property type="match status" value="1"/>
</dbReference>
<keyword evidence="17" id="KW-1185">Reference proteome</keyword>
<keyword evidence="10" id="KW-0472">Membrane</keyword>
<comment type="cofactor">
    <cofactor evidence="1 13">
        <name>FAD</name>
        <dbReference type="ChEBI" id="CHEBI:57692"/>
    </cofactor>
</comment>
<evidence type="ECO:0000256" key="5">
    <source>
        <dbReference type="ARBA" id="ARBA00022448"/>
    </source>
</evidence>
<dbReference type="PRINTS" id="PR00411">
    <property type="entry name" value="PNDRDTASEI"/>
</dbReference>
<evidence type="ECO:0000259" key="14">
    <source>
        <dbReference type="Pfam" id="PF00890"/>
    </source>
</evidence>
<dbReference type="InterPro" id="IPR030664">
    <property type="entry name" value="SdhA/FrdA/AprA"/>
</dbReference>
<dbReference type="Pfam" id="PF00890">
    <property type="entry name" value="FAD_binding_2"/>
    <property type="match status" value="1"/>
</dbReference>
<accession>A0A9W6G0T1</accession>
<feature type="active site" description="Proton acceptor" evidence="12">
    <location>
        <position position="279"/>
    </location>
</feature>
<dbReference type="InterPro" id="IPR036188">
    <property type="entry name" value="FAD/NAD-bd_sf"/>
</dbReference>
<dbReference type="EC" id="1.3.5.1" evidence="4"/>
<evidence type="ECO:0000256" key="12">
    <source>
        <dbReference type="PIRSR" id="PIRSR000171-1"/>
    </source>
</evidence>
<dbReference type="InterPro" id="IPR014006">
    <property type="entry name" value="Succ_Dhase_FrdA_Gneg"/>
</dbReference>
<gene>
    <name evidence="16" type="ORF">GHYDROH2_18510</name>
</gene>
<feature type="binding site" evidence="13">
    <location>
        <begin position="11"/>
        <end position="16"/>
    </location>
    <ligand>
        <name>FAD</name>
        <dbReference type="ChEBI" id="CHEBI:57692"/>
    </ligand>
</feature>
<dbReference type="InterPro" id="IPR027477">
    <property type="entry name" value="Succ_DH/fumarate_Rdtase_cat_sf"/>
</dbReference>
<evidence type="ECO:0000256" key="7">
    <source>
        <dbReference type="ARBA" id="ARBA00022827"/>
    </source>
</evidence>
<evidence type="ECO:0000256" key="11">
    <source>
        <dbReference type="ARBA" id="ARBA00049220"/>
    </source>
</evidence>
<reference evidence="16" key="1">
    <citation type="submission" date="2022-12" db="EMBL/GenBank/DDBJ databases">
        <title>Reference genome sequencing for broad-spectrum identification of bacterial and archaeal isolates by mass spectrometry.</title>
        <authorList>
            <person name="Sekiguchi Y."/>
            <person name="Tourlousse D.M."/>
        </authorList>
    </citation>
    <scope>NUCLEOTIDE SEQUENCE</scope>
    <source>
        <strain evidence="16">H2</strain>
    </source>
</reference>
<feature type="binding site" evidence="13">
    <location>
        <position position="381"/>
    </location>
    <ligand>
        <name>substrate</name>
    </ligand>
</feature>
<dbReference type="PANTHER" id="PTHR11632">
    <property type="entry name" value="SUCCINATE DEHYDROGENASE 2 FLAVOPROTEIN SUBUNIT"/>
    <property type="match status" value="1"/>
</dbReference>
<protein>
    <recommendedName>
        <fullName evidence="4">succinate dehydrogenase</fullName>
        <ecNumber evidence="4">1.3.5.1</ecNumber>
    </recommendedName>
</protein>
<dbReference type="SUPFAM" id="SSF51905">
    <property type="entry name" value="FAD/NAD(P)-binding domain"/>
    <property type="match status" value="1"/>
</dbReference>
<dbReference type="GO" id="GO:0005886">
    <property type="term" value="C:plasma membrane"/>
    <property type="evidence" value="ECO:0007669"/>
    <property type="project" value="UniProtKB-SubCell"/>
</dbReference>
<feature type="domain" description="FAD-dependent oxidoreductase 2 FAD-binding" evidence="14">
    <location>
        <begin position="6"/>
        <end position="387"/>
    </location>
</feature>
<dbReference type="GO" id="GO:0008177">
    <property type="term" value="F:succinate dehydrogenase (quinone) activity"/>
    <property type="evidence" value="ECO:0007669"/>
    <property type="project" value="UniProtKB-EC"/>
</dbReference>
<dbReference type="PRINTS" id="PR00368">
    <property type="entry name" value="FADPNR"/>
</dbReference>
<feature type="binding site" evidence="13">
    <location>
        <begin position="36"/>
        <end position="51"/>
    </location>
    <ligand>
        <name>FAD</name>
        <dbReference type="ChEBI" id="CHEBI:57692"/>
    </ligand>
</feature>
<dbReference type="AlphaFoldDB" id="A0A9W6G0T1"/>
<evidence type="ECO:0000256" key="10">
    <source>
        <dbReference type="ARBA" id="ARBA00023136"/>
    </source>
</evidence>
<dbReference type="Gene3D" id="3.50.50.60">
    <property type="entry name" value="FAD/NAD(P)-binding domain"/>
    <property type="match status" value="1"/>
</dbReference>
<keyword evidence="9" id="KW-0560">Oxidoreductase</keyword>
<dbReference type="Gene3D" id="1.20.58.100">
    <property type="entry name" value="Fumarate reductase/succinate dehydrogenase flavoprotein-like, C-terminal domain"/>
    <property type="match status" value="1"/>
</dbReference>
<keyword evidence="6 13" id="KW-0285">Flavoprotein</keyword>
<dbReference type="PANTHER" id="PTHR11632:SF51">
    <property type="entry name" value="SUCCINATE DEHYDROGENASE [UBIQUINONE] FLAVOPROTEIN SUBUNIT, MITOCHONDRIAL"/>
    <property type="match status" value="1"/>
</dbReference>
<dbReference type="GO" id="GO:0022900">
    <property type="term" value="P:electron transport chain"/>
    <property type="evidence" value="ECO:0007669"/>
    <property type="project" value="InterPro"/>
</dbReference>
<dbReference type="Proteomes" id="UP001144352">
    <property type="component" value="Unassembled WGS sequence"/>
</dbReference>
<dbReference type="PROSITE" id="PS00504">
    <property type="entry name" value="FRD_SDH_FAD_BINDING"/>
    <property type="match status" value="1"/>
</dbReference>
<comment type="similarity">
    <text evidence="3">Belongs to the FAD-dependent oxidoreductase 2 family. FRD/SDH subfamily.</text>
</comment>
<dbReference type="InterPro" id="IPR015939">
    <property type="entry name" value="Fum_Rdtase/Succ_DH_flav-like_C"/>
</dbReference>
<feature type="binding site" evidence="13">
    <location>
        <position position="214"/>
    </location>
    <ligand>
        <name>FAD</name>
        <dbReference type="ChEBI" id="CHEBI:57692"/>
    </ligand>
</feature>
<comment type="subcellular location">
    <subcellularLocation>
        <location evidence="2">Cell inner membrane</location>
        <topology evidence="2">Peripheral membrane protein</topology>
        <orientation evidence="2">Cytoplasmic side</orientation>
    </subcellularLocation>
</comment>
<dbReference type="PIRSF" id="PIRSF000171">
    <property type="entry name" value="SDHA_APRA_LASPO"/>
    <property type="match status" value="1"/>
</dbReference>
<dbReference type="GO" id="GO:0009055">
    <property type="term" value="F:electron transfer activity"/>
    <property type="evidence" value="ECO:0007669"/>
    <property type="project" value="TreeGrafter"/>
</dbReference>
<sequence>MEHKFDIVIVGAGGGGLFAALEAVRTNPRVSVAVISKVYPTRSHTSAAQGGVNAALGNKDRDDTVDLHVFDTVKGSDYLADQDAVEYLCGQAPSVVRELENLGAPFSRFADGTIAQRPFGGTVKDRCCYCADKTGHTLLHTLFEQCLRRGVTFFNEYFLLSLEHADGDCQGVVTLNMATSAIEAFVAPVVILATGGHAKMYWNRSSNAAGNTGDGQAAALRAGIPLKDMEFIQFHPTGLRKSGLLVTEGARGEGGYLLNRHGERFMVRYAPQKMELGPRDLVARSMETEIIEGNGFESDAGSYIELDLRHLGAEAIKKKLPQIRELSMHFEGVDPIAEPIPVRPTAHYSMGGIDAHMAKTAVRGVFAVGECACVSVHGANRLGGNSLLDILVFGKRAGQEAAEEAPRRKALGIPPGAVAGMADEIRSYANPERYERYGILREEMGKAMGDNVGIYRVEGRLRKGVEEILALRERFRRIRLFDTGTVYNTNLIQILELKNMLDLASCVALTALARQESRGSHFREDFPRRDDQAWHLHSLCTMERDGDIRLGHKPVTMGKYSLETRSY</sequence>
<evidence type="ECO:0000256" key="3">
    <source>
        <dbReference type="ARBA" id="ARBA00008040"/>
    </source>
</evidence>
<proteinExistence type="inferred from homology"/>
<feature type="binding site" evidence="13">
    <location>
        <begin position="386"/>
        <end position="387"/>
    </location>
    <ligand>
        <name>FAD</name>
        <dbReference type="ChEBI" id="CHEBI:57692"/>
    </ligand>
</feature>
<evidence type="ECO:0000256" key="13">
    <source>
        <dbReference type="PIRSR" id="PIRSR630664-51"/>
    </source>
</evidence>